<accession>A0A0H5RH51</accession>
<organism evidence="1">
    <name type="scientific">Spongospora subterranea</name>
    <dbReference type="NCBI Taxonomy" id="70186"/>
    <lineage>
        <taxon>Eukaryota</taxon>
        <taxon>Sar</taxon>
        <taxon>Rhizaria</taxon>
        <taxon>Endomyxa</taxon>
        <taxon>Phytomyxea</taxon>
        <taxon>Plasmodiophorida</taxon>
        <taxon>Plasmodiophoridae</taxon>
        <taxon>Spongospora</taxon>
    </lineage>
</organism>
<sequence length="123" mass="14539">MSLPKRSMDACVPTLRNWNQKIGNRWRYIFEMEFISLDDKRNQESVTPAQIMFQTQSLTHNEPTLAEGQLKRITPPIWRHILPLWSCGWSYCYRLLLHPIDCRWNHLPSRSVPVTTISLMGSR</sequence>
<name>A0A0H5RH51_9EUKA</name>
<evidence type="ECO:0000313" key="1">
    <source>
        <dbReference type="EMBL" id="CRZ12872.1"/>
    </source>
</evidence>
<dbReference type="AlphaFoldDB" id="A0A0H5RH51"/>
<proteinExistence type="predicted"/>
<dbReference type="EMBL" id="HACM01012430">
    <property type="protein sequence ID" value="CRZ12872.1"/>
    <property type="molecule type" value="Transcribed_RNA"/>
</dbReference>
<protein>
    <submittedName>
        <fullName evidence="1">Uncharacterized protein</fullName>
    </submittedName>
</protein>
<reference evidence="1" key="1">
    <citation type="submission" date="2015-04" db="EMBL/GenBank/DDBJ databases">
        <title>The genome sequence of the plant pathogenic Rhizarian Plasmodiophora brassicae reveals insights in its biotrophic life cycle and the origin of chitin synthesis.</title>
        <authorList>
            <person name="Schwelm A."/>
            <person name="Fogelqvist J."/>
            <person name="Knaust A."/>
            <person name="Julke S."/>
            <person name="Lilja T."/>
            <person name="Dhandapani V."/>
            <person name="Bonilla-Rosso G."/>
            <person name="Karlsson M."/>
            <person name="Shevchenko A."/>
            <person name="Choi S.R."/>
            <person name="Kim H.G."/>
            <person name="Park J.Y."/>
            <person name="Lim Y.P."/>
            <person name="Ludwig-Muller J."/>
            <person name="Dixelius C."/>
        </authorList>
    </citation>
    <scope>NUCLEOTIDE SEQUENCE</scope>
    <source>
        <tissue evidence="1">Potato root galls</tissue>
    </source>
</reference>